<evidence type="ECO:0000256" key="7">
    <source>
        <dbReference type="ARBA" id="ARBA00023180"/>
    </source>
</evidence>
<evidence type="ECO:0000256" key="3">
    <source>
        <dbReference type="ARBA" id="ARBA00022475"/>
    </source>
</evidence>
<dbReference type="GO" id="GO:0098552">
    <property type="term" value="C:side of membrane"/>
    <property type="evidence" value="ECO:0007669"/>
    <property type="project" value="UniProtKB-KW"/>
</dbReference>
<comment type="subcellular location">
    <subcellularLocation>
        <location evidence="2">Cell membrane</location>
        <topology evidence="2">Lipid-anchor</topology>
        <topology evidence="2">GPI-anchor</topology>
    </subcellularLocation>
</comment>
<keyword evidence="3" id="KW-1003">Cell membrane</keyword>
<proteinExistence type="predicted"/>
<dbReference type="VEuPathDB" id="TriTrypDB:TcIL3000_0_31570"/>
<dbReference type="EMBL" id="CAEQ01000643">
    <property type="protein sequence ID" value="CCD12257.1"/>
    <property type="molecule type" value="Genomic_DNA"/>
</dbReference>
<evidence type="ECO:0000256" key="5">
    <source>
        <dbReference type="ARBA" id="ARBA00022729"/>
    </source>
</evidence>
<evidence type="ECO:0000256" key="6">
    <source>
        <dbReference type="ARBA" id="ARBA00023136"/>
    </source>
</evidence>
<keyword evidence="6" id="KW-0472">Membrane</keyword>
<evidence type="ECO:0000256" key="4">
    <source>
        <dbReference type="ARBA" id="ARBA00022622"/>
    </source>
</evidence>
<keyword evidence="13" id="KW-1185">Reference proteome</keyword>
<dbReference type="Pfam" id="PF13206">
    <property type="entry name" value="VSG_B"/>
    <property type="match status" value="1"/>
</dbReference>
<evidence type="ECO:0000259" key="11">
    <source>
        <dbReference type="Pfam" id="PF13206"/>
    </source>
</evidence>
<dbReference type="AlphaFoldDB" id="F9W510"/>
<reference evidence="13" key="1">
    <citation type="submission" date="2011-07" db="EMBL/GenBank/DDBJ databases">
        <title>Divergent evolution of antigenic variation in African trypanosomes.</title>
        <authorList>
            <person name="Jackson A.P."/>
            <person name="Berry A."/>
            <person name="Allison H.C."/>
            <person name="Burton P."/>
            <person name="Anderson J."/>
            <person name="Aslett M."/>
            <person name="Brown R."/>
            <person name="Corton N."/>
            <person name="Harris D."/>
            <person name="Hauser H."/>
            <person name="Gamble J."/>
            <person name="Gilderthorp R."/>
            <person name="McQuillan J."/>
            <person name="Quail M.A."/>
            <person name="Sanders M."/>
            <person name="Van Tonder A."/>
            <person name="Ginger M.L."/>
            <person name="Donelson J.E."/>
            <person name="Field M.C."/>
            <person name="Barry J.D."/>
            <person name="Berriman M."/>
            <person name="Hertz-Fowler C."/>
        </authorList>
    </citation>
    <scope>NUCLEOTIDE SEQUENCE [LARGE SCALE GENOMIC DNA]</scope>
    <source>
        <strain evidence="13">IL3000</strain>
    </source>
</reference>
<keyword evidence="4" id="KW-0336">GPI-anchor</keyword>
<sequence length="340" mass="37444">MWGNVMLLFVFPHYLVKAVNCHNELERELLCDIFRQSKRVLQKFEEAEPLKQAIYGATENNAQIINLGNVTLGTSCHGPVLRDQFCGYHGSKREKDGCFSESLLGTFFCVCAPGARRGYVDKLCGVSIKRDFDLWYGSAPPGNGEIEVIFGNVWGNVIRNCTGGGESVEGGSEELEKLIKAVEEVENKTLLGRDGLFYFGWSGGKDCSGSDRGDICAAYQRKDGSGSKAHIPWVEKIKKAITNLQKMEREGQDSDFRQIPTGKSSESITTLAHHAERYTELAVQSEGTVTPPSSDRTPSKTKISTKTSPITNIPHLATDLNEDGTSLTDQKWLVISALLN</sequence>
<evidence type="ECO:0000256" key="2">
    <source>
        <dbReference type="ARBA" id="ARBA00004609"/>
    </source>
</evidence>
<evidence type="ECO:0000313" key="12">
    <source>
        <dbReference type="EMBL" id="CCD12257.1"/>
    </source>
</evidence>
<dbReference type="GO" id="GO:0005886">
    <property type="term" value="C:plasma membrane"/>
    <property type="evidence" value="ECO:0007669"/>
    <property type="project" value="UniProtKB-SubCell"/>
</dbReference>
<feature type="signal peptide" evidence="10">
    <location>
        <begin position="1"/>
        <end position="18"/>
    </location>
</feature>
<evidence type="ECO:0000256" key="10">
    <source>
        <dbReference type="SAM" id="SignalP"/>
    </source>
</evidence>
<protein>
    <submittedName>
        <fullName evidence="12">Variant surface glycoprotein</fullName>
    </submittedName>
</protein>
<feature type="compositionally biased region" description="Polar residues" evidence="9">
    <location>
        <begin position="285"/>
        <end position="296"/>
    </location>
</feature>
<reference evidence="12 13" key="2">
    <citation type="journal article" date="2012" name="Proc. Natl. Acad. Sci. U.S.A.">
        <title>Antigenic diversity is generated by distinct evolutionary mechanisms in African trypanosome species.</title>
        <authorList>
            <person name="Jackson A.P."/>
            <person name="Berry A."/>
            <person name="Aslett M."/>
            <person name="Allison H.C."/>
            <person name="Burton P."/>
            <person name="Vavrova-Anderson J."/>
            <person name="Brown R."/>
            <person name="Browne H."/>
            <person name="Corton N."/>
            <person name="Hauser H."/>
            <person name="Gamble J."/>
            <person name="Gilderthorp R."/>
            <person name="Marcello L."/>
            <person name="McQuillan J."/>
            <person name="Otto T.D."/>
            <person name="Quail M.A."/>
            <person name="Sanders M.J."/>
            <person name="van Tonder A."/>
            <person name="Ginger M.L."/>
            <person name="Field M.C."/>
            <person name="Barry J.D."/>
            <person name="Hertz-Fowler C."/>
            <person name="Berriman M."/>
        </authorList>
    </citation>
    <scope>NUCLEOTIDE SEQUENCE [LARGE SCALE GENOMIC DNA]</scope>
    <source>
        <strain evidence="12 13">IL3000</strain>
    </source>
</reference>
<keyword evidence="7" id="KW-0325">Glycoprotein</keyword>
<dbReference type="Proteomes" id="UP000000702">
    <property type="component" value="Unassembled WGS sequence"/>
</dbReference>
<keyword evidence="5 10" id="KW-0732">Signal</keyword>
<evidence type="ECO:0000256" key="8">
    <source>
        <dbReference type="ARBA" id="ARBA00023288"/>
    </source>
</evidence>
<evidence type="ECO:0000256" key="1">
    <source>
        <dbReference type="ARBA" id="ARBA00002523"/>
    </source>
</evidence>
<dbReference type="InterPro" id="IPR025932">
    <property type="entry name" value="Trypano_VSG_B_N_dom"/>
</dbReference>
<evidence type="ECO:0000313" key="13">
    <source>
        <dbReference type="Proteomes" id="UP000000702"/>
    </source>
</evidence>
<accession>F9W510</accession>
<feature type="domain" description="Trypanosome variant surface glycoprotein B-type N-terminal" evidence="11">
    <location>
        <begin position="41"/>
        <end position="250"/>
    </location>
</feature>
<keyword evidence="8" id="KW-0449">Lipoprotein</keyword>
<comment type="function">
    <text evidence="1">VSG forms a coat on the surface of the parasite. The trypanosome evades the immune response of the host by expressing a series of antigenically distinct VSGs from an estimated 1000 VSG genes.</text>
</comment>
<organism evidence="12 13">
    <name type="scientific">Trypanosoma congolense (strain IL3000)</name>
    <dbReference type="NCBI Taxonomy" id="1068625"/>
    <lineage>
        <taxon>Eukaryota</taxon>
        <taxon>Discoba</taxon>
        <taxon>Euglenozoa</taxon>
        <taxon>Kinetoplastea</taxon>
        <taxon>Metakinetoplastina</taxon>
        <taxon>Trypanosomatida</taxon>
        <taxon>Trypanosomatidae</taxon>
        <taxon>Trypanosoma</taxon>
        <taxon>Nannomonas</taxon>
    </lineage>
</organism>
<evidence type="ECO:0000256" key="9">
    <source>
        <dbReference type="SAM" id="MobiDB-lite"/>
    </source>
</evidence>
<comment type="caution">
    <text evidence="12">The sequence shown here is derived from an EMBL/GenBank/DDBJ whole genome shotgun (WGS) entry which is preliminary data.</text>
</comment>
<feature type="chain" id="PRO_5003389892" evidence="10">
    <location>
        <begin position="19"/>
        <end position="340"/>
    </location>
</feature>
<name>F9W510_TRYCI</name>
<gene>
    <name evidence="12" type="ORF">TCIL3000_0_31570</name>
</gene>
<feature type="region of interest" description="Disordered" evidence="9">
    <location>
        <begin position="283"/>
        <end position="307"/>
    </location>
</feature>